<dbReference type="AlphaFoldDB" id="A0A0H5QPM3"/>
<evidence type="ECO:0000313" key="1">
    <source>
        <dbReference type="EMBL" id="CRZ03552.1"/>
    </source>
</evidence>
<feature type="non-terminal residue" evidence="1">
    <location>
        <position position="143"/>
    </location>
</feature>
<sequence>MVTYTPSNNALLARSTSLISLALDAEIHNMIPANSTLVYNNIGTISPNHNIISASMRTSKQLTKLGETNPKPKERQRSTFLSQNAWVFWLNKRRMLMELLPCLDSSTARTISTSVSIMLNQVQIRSRSHNCLRRVELVSLQFP</sequence>
<reference evidence="1" key="1">
    <citation type="submission" date="2015-04" db="EMBL/GenBank/DDBJ databases">
        <title>The genome sequence of the plant pathogenic Rhizarian Plasmodiophora brassicae reveals insights in its biotrophic life cycle and the origin of chitin synthesis.</title>
        <authorList>
            <person name="Schwelm A."/>
            <person name="Fogelqvist J."/>
            <person name="Knaust A."/>
            <person name="Julke S."/>
            <person name="Lilja T."/>
            <person name="Dhandapani V."/>
            <person name="Bonilla-Rosso G."/>
            <person name="Karlsson M."/>
            <person name="Shevchenko A."/>
            <person name="Choi S.R."/>
            <person name="Kim H.G."/>
            <person name="Park J.Y."/>
            <person name="Lim Y.P."/>
            <person name="Ludwig-Muller J."/>
            <person name="Dixelius C."/>
        </authorList>
    </citation>
    <scope>NUCLEOTIDE SEQUENCE</scope>
    <source>
        <tissue evidence="1">Potato root galls</tissue>
    </source>
</reference>
<protein>
    <submittedName>
        <fullName evidence="1">Uncharacterized protein</fullName>
    </submittedName>
</protein>
<proteinExistence type="predicted"/>
<dbReference type="EMBL" id="HACM01003110">
    <property type="protein sequence ID" value="CRZ03552.1"/>
    <property type="molecule type" value="Transcribed_RNA"/>
</dbReference>
<organism evidence="1">
    <name type="scientific">Spongospora subterranea</name>
    <dbReference type="NCBI Taxonomy" id="70186"/>
    <lineage>
        <taxon>Eukaryota</taxon>
        <taxon>Sar</taxon>
        <taxon>Rhizaria</taxon>
        <taxon>Endomyxa</taxon>
        <taxon>Phytomyxea</taxon>
        <taxon>Plasmodiophorida</taxon>
        <taxon>Plasmodiophoridae</taxon>
        <taxon>Spongospora</taxon>
    </lineage>
</organism>
<accession>A0A0H5QPM3</accession>
<name>A0A0H5QPM3_9EUKA</name>